<dbReference type="Gene3D" id="3.40.630.30">
    <property type="match status" value="1"/>
</dbReference>
<organism evidence="4 5">
    <name type="scientific">Nitratireductor arenosus</name>
    <dbReference type="NCBI Taxonomy" id="2682096"/>
    <lineage>
        <taxon>Bacteria</taxon>
        <taxon>Pseudomonadati</taxon>
        <taxon>Pseudomonadota</taxon>
        <taxon>Alphaproteobacteria</taxon>
        <taxon>Hyphomicrobiales</taxon>
        <taxon>Phyllobacteriaceae</taxon>
        <taxon>Nitratireductor</taxon>
    </lineage>
</organism>
<reference evidence="4 5" key="1">
    <citation type="submission" date="2019-12" db="EMBL/GenBank/DDBJ databases">
        <title>Nitratireductor arenosus sp. nov., Isolated from sea sand, Jeju island, South Korea.</title>
        <authorList>
            <person name="Kim W."/>
        </authorList>
    </citation>
    <scope>NUCLEOTIDE SEQUENCE [LARGE SCALE GENOMIC DNA]</scope>
    <source>
        <strain evidence="4 5">CAU 1489</strain>
    </source>
</reference>
<keyword evidence="5" id="KW-1185">Reference proteome</keyword>
<gene>
    <name evidence="4" type="ORF">GN330_10490</name>
</gene>
<comment type="caution">
    <text evidence="4">The sequence shown here is derived from an EMBL/GenBank/DDBJ whole genome shotgun (WGS) entry which is preliminary data.</text>
</comment>
<name>A0A844QI20_9HYPH</name>
<dbReference type="RefSeq" id="WP_156712605.1">
    <property type="nucleotide sequence ID" value="NZ_WPHG01000002.1"/>
</dbReference>
<feature type="domain" description="N-acetyltransferase" evidence="3">
    <location>
        <begin position="16"/>
        <end position="178"/>
    </location>
</feature>
<dbReference type="AlphaFoldDB" id="A0A844QI20"/>
<accession>A0A844QI20</accession>
<dbReference type="CDD" id="cd04301">
    <property type="entry name" value="NAT_SF"/>
    <property type="match status" value="1"/>
</dbReference>
<dbReference type="InterPro" id="IPR000182">
    <property type="entry name" value="GNAT_dom"/>
</dbReference>
<evidence type="ECO:0000313" key="4">
    <source>
        <dbReference type="EMBL" id="MVA97673.1"/>
    </source>
</evidence>
<dbReference type="GO" id="GO:0016747">
    <property type="term" value="F:acyltransferase activity, transferring groups other than amino-acyl groups"/>
    <property type="evidence" value="ECO:0007669"/>
    <property type="project" value="InterPro"/>
</dbReference>
<dbReference type="EMBL" id="WPHG01000002">
    <property type="protein sequence ID" value="MVA97673.1"/>
    <property type="molecule type" value="Genomic_DNA"/>
</dbReference>
<dbReference type="Proteomes" id="UP000463224">
    <property type="component" value="Unassembled WGS sequence"/>
</dbReference>
<evidence type="ECO:0000256" key="2">
    <source>
        <dbReference type="ARBA" id="ARBA00023315"/>
    </source>
</evidence>
<keyword evidence="1 4" id="KW-0808">Transferase</keyword>
<dbReference type="InterPro" id="IPR050832">
    <property type="entry name" value="Bact_Acetyltransf"/>
</dbReference>
<proteinExistence type="predicted"/>
<dbReference type="PANTHER" id="PTHR43877:SF2">
    <property type="entry name" value="AMINOALKYLPHOSPHONATE N-ACETYLTRANSFERASE-RELATED"/>
    <property type="match status" value="1"/>
</dbReference>
<protein>
    <submittedName>
        <fullName evidence="4">GNAT family N-acetyltransferase</fullName>
    </submittedName>
</protein>
<evidence type="ECO:0000313" key="5">
    <source>
        <dbReference type="Proteomes" id="UP000463224"/>
    </source>
</evidence>
<dbReference type="PANTHER" id="PTHR43877">
    <property type="entry name" value="AMINOALKYLPHOSPHONATE N-ACETYLTRANSFERASE-RELATED-RELATED"/>
    <property type="match status" value="1"/>
</dbReference>
<dbReference type="SUPFAM" id="SSF55729">
    <property type="entry name" value="Acyl-CoA N-acyltransferases (Nat)"/>
    <property type="match status" value="1"/>
</dbReference>
<sequence>MSGARHNDDKTGSGSIIVRPATAADSAAITGLLARCYPLAYAGWYEAELLSRALPFMISANPGLIASGTFHVAFLDRRLAGCGGWSPCAPDGRQRAGTANLRHFAVDPAAMRRGIGRALFLRCRDEARARGFTRLECQSSLPAEAFYRRLGFERAEAMAITLPDGTAFPGVLMQAAIT</sequence>
<keyword evidence="2" id="KW-0012">Acyltransferase</keyword>
<evidence type="ECO:0000256" key="1">
    <source>
        <dbReference type="ARBA" id="ARBA00022679"/>
    </source>
</evidence>
<evidence type="ECO:0000259" key="3">
    <source>
        <dbReference type="PROSITE" id="PS51186"/>
    </source>
</evidence>
<dbReference type="Pfam" id="PF00583">
    <property type="entry name" value="Acetyltransf_1"/>
    <property type="match status" value="1"/>
</dbReference>
<dbReference type="PROSITE" id="PS51186">
    <property type="entry name" value="GNAT"/>
    <property type="match status" value="1"/>
</dbReference>
<dbReference type="InterPro" id="IPR016181">
    <property type="entry name" value="Acyl_CoA_acyltransferase"/>
</dbReference>